<protein>
    <submittedName>
        <fullName evidence="2">Uncharacterized protein</fullName>
    </submittedName>
</protein>
<organism evidence="2 3">
    <name type="scientific">Hymenobacter mellowenesis</name>
    <dbReference type="NCBI Taxonomy" id="3063995"/>
    <lineage>
        <taxon>Bacteria</taxon>
        <taxon>Pseudomonadati</taxon>
        <taxon>Bacteroidota</taxon>
        <taxon>Cytophagia</taxon>
        <taxon>Cytophagales</taxon>
        <taxon>Hymenobacteraceae</taxon>
        <taxon>Hymenobacter</taxon>
    </lineage>
</organism>
<accession>A0ABT9ADY0</accession>
<reference evidence="2" key="1">
    <citation type="submission" date="2023-07" db="EMBL/GenBank/DDBJ databases">
        <authorList>
            <person name="Kim M.K."/>
        </authorList>
    </citation>
    <scope>NUCLEOTIDE SEQUENCE</scope>
    <source>
        <strain evidence="2">M29</strain>
    </source>
</reference>
<dbReference type="RefSeq" id="WP_305012256.1">
    <property type="nucleotide sequence ID" value="NZ_JAUQSX010000007.1"/>
</dbReference>
<keyword evidence="3" id="KW-1185">Reference proteome</keyword>
<feature type="coiled-coil region" evidence="1">
    <location>
        <begin position="133"/>
        <end position="167"/>
    </location>
</feature>
<feature type="coiled-coil region" evidence="1">
    <location>
        <begin position="31"/>
        <end position="65"/>
    </location>
</feature>
<proteinExistence type="predicted"/>
<dbReference type="EMBL" id="JAUQSX010000007">
    <property type="protein sequence ID" value="MDO7847579.1"/>
    <property type="molecule type" value="Genomic_DNA"/>
</dbReference>
<evidence type="ECO:0000256" key="1">
    <source>
        <dbReference type="SAM" id="Coils"/>
    </source>
</evidence>
<gene>
    <name evidence="2" type="ORF">Q5H92_14510</name>
</gene>
<comment type="caution">
    <text evidence="2">The sequence shown here is derived from an EMBL/GenBank/DDBJ whole genome shotgun (WGS) entry which is preliminary data.</text>
</comment>
<keyword evidence="1" id="KW-0175">Coiled coil</keyword>
<evidence type="ECO:0000313" key="3">
    <source>
        <dbReference type="Proteomes" id="UP001167796"/>
    </source>
</evidence>
<dbReference type="Proteomes" id="UP001167796">
    <property type="component" value="Unassembled WGS sequence"/>
</dbReference>
<evidence type="ECO:0000313" key="2">
    <source>
        <dbReference type="EMBL" id="MDO7847579.1"/>
    </source>
</evidence>
<sequence length="174" mass="20240">MTKEPTPLEKLLLKLEGKVPDDLLEEVSDFLYEQEEELKSRDHKIDELEEEKVDLEGELATAEAKSEETPYVYDICAWVEDMADYDQERVAKALDIPLILLNSTSDIMLDIYAQKLEEYINQHGVESTLDVLTQDHSQEVEELRDTVQDLKEDNYHLTSLLEEAKEDLEKYAQF</sequence>
<name>A0ABT9ADY0_9BACT</name>